<keyword evidence="2" id="KW-0472">Membrane</keyword>
<organism evidence="4 5">
    <name type="scientific">Gordonia otitidis (strain DSM 44809 / CCUG 52243 / JCM 12355 / NBRC 100426 / IFM 10032)</name>
    <dbReference type="NCBI Taxonomy" id="1108044"/>
    <lineage>
        <taxon>Bacteria</taxon>
        <taxon>Bacillati</taxon>
        <taxon>Actinomycetota</taxon>
        <taxon>Actinomycetes</taxon>
        <taxon>Mycobacteriales</taxon>
        <taxon>Gordoniaceae</taxon>
        <taxon>Gordonia</taxon>
    </lineage>
</organism>
<reference evidence="4" key="1">
    <citation type="submission" date="2012-02" db="EMBL/GenBank/DDBJ databases">
        <title>Whole genome shotgun sequence of Gordonia otitidis NBRC 100426.</title>
        <authorList>
            <person name="Yoshida I."/>
            <person name="Hosoyama A."/>
            <person name="Tsuchikane K."/>
            <person name="Katsumata H."/>
            <person name="Yamazaki S."/>
            <person name="Fujita N."/>
        </authorList>
    </citation>
    <scope>NUCLEOTIDE SEQUENCE [LARGE SCALE GENOMIC DNA]</scope>
    <source>
        <strain evidence="4">NBRC 100426</strain>
    </source>
</reference>
<evidence type="ECO:0000313" key="4">
    <source>
        <dbReference type="EMBL" id="GAB35739.1"/>
    </source>
</evidence>
<dbReference type="EMBL" id="BAFB01000182">
    <property type="protein sequence ID" value="GAB35739.1"/>
    <property type="molecule type" value="Genomic_DNA"/>
</dbReference>
<evidence type="ECO:0000313" key="5">
    <source>
        <dbReference type="Proteomes" id="UP000005038"/>
    </source>
</evidence>
<sequence>MLFASPDWAGTCEKVVRVSHTDSGPDRSGDDVSTRRDDAGAGSGRRVRAGNAGRGAGRVEQRATGASAADTTRIEKIRTGSTPTSSGGRPRSRPLPDQPLRARWDPTDDNGRARVDRDAQPERKKQSSLGRFVSTYGWRAYAIPVLIILTIVLIVVTVRDDGSTADASSSDVTPAAQRNTDVTKETTPVGAPTASITDVSLPAGTLPDGGPYTQQGKKTFHAVPGTSKQIGTGPQVYTYTVEVEDGVAPSDFGGDRTFGKMVDATLANSRSWIGDGKVSFRRIDSGDPDLRISLSSAGTARELCGYQIKLETSCFYPPDKRVTVNEARWVRGALSYEGDDVAYRQYLINHEVGHGIGYEHHEPCKHNGALAPVMMQQSFGVANSQIMALDPDMQADKALVCKPNPWPFPDK</sequence>
<evidence type="ECO:0000259" key="3">
    <source>
        <dbReference type="Pfam" id="PF11350"/>
    </source>
</evidence>
<evidence type="ECO:0000256" key="1">
    <source>
        <dbReference type="SAM" id="MobiDB-lite"/>
    </source>
</evidence>
<dbReference type="InterPro" id="IPR022603">
    <property type="entry name" value="DUF3152"/>
</dbReference>
<accession>H5TQI1</accession>
<keyword evidence="2" id="KW-1133">Transmembrane helix</keyword>
<feature type="region of interest" description="Disordered" evidence="1">
    <location>
        <begin position="16"/>
        <end position="128"/>
    </location>
</feature>
<gene>
    <name evidence="4" type="ORF">GOOTI_182_00100</name>
</gene>
<feature type="region of interest" description="Disordered" evidence="1">
    <location>
        <begin position="163"/>
        <end position="216"/>
    </location>
</feature>
<feature type="domain" description="DUF3152" evidence="3">
    <location>
        <begin position="206"/>
        <end position="409"/>
    </location>
</feature>
<feature type="compositionally biased region" description="Low complexity" evidence="1">
    <location>
        <begin position="164"/>
        <end position="176"/>
    </location>
</feature>
<feature type="compositionally biased region" description="Basic and acidic residues" evidence="1">
    <location>
        <begin position="100"/>
        <end position="125"/>
    </location>
</feature>
<proteinExistence type="predicted"/>
<keyword evidence="5" id="KW-1185">Reference proteome</keyword>
<feature type="compositionally biased region" description="Basic and acidic residues" evidence="1">
    <location>
        <begin position="16"/>
        <end position="39"/>
    </location>
</feature>
<dbReference type="Proteomes" id="UP000005038">
    <property type="component" value="Unassembled WGS sequence"/>
</dbReference>
<dbReference type="Pfam" id="PF11350">
    <property type="entry name" value="DUF3152"/>
    <property type="match status" value="1"/>
</dbReference>
<comment type="caution">
    <text evidence="4">The sequence shown here is derived from an EMBL/GenBank/DDBJ whole genome shotgun (WGS) entry which is preliminary data.</text>
</comment>
<dbReference type="STRING" id="1108044.GOOTI_182_00100"/>
<dbReference type="AlphaFoldDB" id="H5TQI1"/>
<keyword evidence="2" id="KW-0812">Transmembrane</keyword>
<name>H5TQI1_GORO1</name>
<feature type="transmembrane region" description="Helical" evidence="2">
    <location>
        <begin position="138"/>
        <end position="158"/>
    </location>
</feature>
<evidence type="ECO:0000256" key="2">
    <source>
        <dbReference type="SAM" id="Phobius"/>
    </source>
</evidence>
<dbReference type="SUPFAM" id="SSF55486">
    <property type="entry name" value="Metalloproteases ('zincins'), catalytic domain"/>
    <property type="match status" value="1"/>
</dbReference>
<protein>
    <recommendedName>
        <fullName evidence="3">DUF3152 domain-containing protein</fullName>
    </recommendedName>
</protein>